<comment type="caution">
    <text evidence="2">The sequence shown here is derived from an EMBL/GenBank/DDBJ whole genome shotgun (WGS) entry which is preliminary data.</text>
</comment>
<gene>
    <name evidence="2" type="ORF">D1Y85_23060</name>
</gene>
<dbReference type="PANTHER" id="PTHR32305:SF15">
    <property type="entry name" value="PROTEIN RHSA-RELATED"/>
    <property type="match status" value="1"/>
</dbReference>
<organism evidence="2 3">
    <name type="scientific">Paraburkholderia dinghuensis</name>
    <dbReference type="NCBI Taxonomy" id="2305225"/>
    <lineage>
        <taxon>Bacteria</taxon>
        <taxon>Pseudomonadati</taxon>
        <taxon>Pseudomonadota</taxon>
        <taxon>Betaproteobacteria</taxon>
        <taxon>Burkholderiales</taxon>
        <taxon>Burkholderiaceae</taxon>
        <taxon>Paraburkholderia</taxon>
    </lineage>
</organism>
<dbReference type="Gene3D" id="2.180.10.10">
    <property type="entry name" value="RHS repeat-associated core"/>
    <property type="match status" value="1"/>
</dbReference>
<dbReference type="AlphaFoldDB" id="A0A3N6PK96"/>
<evidence type="ECO:0008006" key="4">
    <source>
        <dbReference type="Google" id="ProtNLM"/>
    </source>
</evidence>
<name>A0A3N6PK96_9BURK</name>
<sequence>MVTKRSVTGERALKAGQTTQLEYDNGGRLARRVCGAGDERFMYDGSGRLIDAQNAISRVQHFFDPVGNLVREHHAQQLFDERRSYVWRHEYNETGTRIKTVRPDGHALDWLVYGTGHVHGMQLDGQELIQFERDELHRETQRTLSNRIAQNTRYDPLGRMESQALRRSGAPSPIVARRYQYDAAGQLREIDDSRQGVTRYQYDPVGRLIEAVSPLATERFAFDPAGNIIDPGSPAQARSGDPRQPGARTGTGINCSNVCFRTNRWAAQGRTDPFPGNLRRTSKKTSRNYSAVAAQTTLRRSNGRGIAHAPGPPHRVRKIEIAVVNRRAWSSSDAAAAADCSTSAAFCCVT</sequence>
<evidence type="ECO:0000313" key="2">
    <source>
        <dbReference type="EMBL" id="RQH01650.1"/>
    </source>
</evidence>
<dbReference type="InterPro" id="IPR050708">
    <property type="entry name" value="T6SS_VgrG/RHS"/>
</dbReference>
<feature type="region of interest" description="Disordered" evidence="1">
    <location>
        <begin position="225"/>
        <end position="250"/>
    </location>
</feature>
<evidence type="ECO:0000313" key="3">
    <source>
        <dbReference type="Proteomes" id="UP000272778"/>
    </source>
</evidence>
<protein>
    <recommendedName>
        <fullName evidence="4">RHS repeat protein</fullName>
    </recommendedName>
</protein>
<reference evidence="2 3" key="1">
    <citation type="submission" date="2018-11" db="EMBL/GenBank/DDBJ databases">
        <title>Paraburkholderia sp. DHOA04, isolated from soil.</title>
        <authorList>
            <person name="Gao Z.-H."/>
            <person name="Qiu L.-H."/>
            <person name="Fu J.-C."/>
        </authorList>
    </citation>
    <scope>NUCLEOTIDE SEQUENCE [LARGE SCALE GENOMIC DNA]</scope>
    <source>
        <strain evidence="2 3">DHOA04</strain>
    </source>
</reference>
<dbReference type="InterPro" id="IPR031325">
    <property type="entry name" value="RHS_repeat"/>
</dbReference>
<keyword evidence="3" id="KW-1185">Reference proteome</keyword>
<dbReference type="Proteomes" id="UP000272778">
    <property type="component" value="Unassembled WGS sequence"/>
</dbReference>
<dbReference type="NCBIfam" id="TIGR01643">
    <property type="entry name" value="YD_repeat_2x"/>
    <property type="match status" value="2"/>
</dbReference>
<dbReference type="Pfam" id="PF05593">
    <property type="entry name" value="RHS_repeat"/>
    <property type="match status" value="1"/>
</dbReference>
<dbReference type="PANTHER" id="PTHR32305">
    <property type="match status" value="1"/>
</dbReference>
<accession>A0A3N6PK96</accession>
<dbReference type="OrthoDB" id="5445630at2"/>
<proteinExistence type="predicted"/>
<evidence type="ECO:0000256" key="1">
    <source>
        <dbReference type="SAM" id="MobiDB-lite"/>
    </source>
</evidence>
<dbReference type="EMBL" id="RQIS01000021">
    <property type="protein sequence ID" value="RQH01650.1"/>
    <property type="molecule type" value="Genomic_DNA"/>
</dbReference>
<dbReference type="InterPro" id="IPR006530">
    <property type="entry name" value="YD"/>
</dbReference>